<accession>A0A9Q4FZE1</accession>
<protein>
    <submittedName>
        <fullName evidence="3">SAM-dependent methyltransferase</fullName>
    </submittedName>
</protein>
<proteinExistence type="predicted"/>
<keyword evidence="1 3" id="KW-0489">Methyltransferase</keyword>
<comment type="caution">
    <text evidence="3">The sequence shown here is derived from an EMBL/GenBank/DDBJ whole genome shotgun (WGS) entry which is preliminary data.</text>
</comment>
<dbReference type="SUPFAM" id="SSF53335">
    <property type="entry name" value="S-adenosyl-L-methionine-dependent methyltransferases"/>
    <property type="match status" value="1"/>
</dbReference>
<evidence type="ECO:0000256" key="2">
    <source>
        <dbReference type="ARBA" id="ARBA00022679"/>
    </source>
</evidence>
<evidence type="ECO:0000313" key="3">
    <source>
        <dbReference type="EMBL" id="MCR6096708.1"/>
    </source>
</evidence>
<dbReference type="InterPro" id="IPR003788">
    <property type="entry name" value="NDUFAF7"/>
</dbReference>
<dbReference type="RefSeq" id="WP_257821241.1">
    <property type="nucleotide sequence ID" value="NZ_JABXYM010000001.1"/>
</dbReference>
<dbReference type="EMBL" id="JABXYM010000001">
    <property type="protein sequence ID" value="MCR6096708.1"/>
    <property type="molecule type" value="Genomic_DNA"/>
</dbReference>
<name>A0A9Q4FZE1_SALAG</name>
<dbReference type="PANTHER" id="PTHR12049:SF7">
    <property type="entry name" value="PROTEIN ARGININE METHYLTRANSFERASE NDUFAF7, MITOCHONDRIAL"/>
    <property type="match status" value="1"/>
</dbReference>
<evidence type="ECO:0000313" key="4">
    <source>
        <dbReference type="Proteomes" id="UP001057753"/>
    </source>
</evidence>
<dbReference type="PANTHER" id="PTHR12049">
    <property type="entry name" value="PROTEIN ARGININE METHYLTRANSFERASE NDUFAF7, MITOCHONDRIAL"/>
    <property type="match status" value="1"/>
</dbReference>
<sequence length="366" mass="42017">MRNLINRLLECHDPPWDFAEYMEVALYDPAVGYYMQPEVKLGYKGDFYTSNHVHPVFAETLALYFMTVIKTQRLSPFICEWGAGDGQFANHALSYLKNKFPDFYNKVTYIILETSPYHRKVIEEKLQAHKKKISLYSSFAELTKSITSFEGIVFSNELIDAFPVHRVKMADSGLQEIKVALQDNQLVEITVPCENTDIINWFDTYGPKLPEGYSTEVNLALKEWMNQIRSWLNKGLLVTIDYGYKNDELVQPHRKDGSIRGYKNHHLVTNPLKKPGEMDLTAHVAWDAFNQLAEEQGFITSYHGSQEQFLIKSGILTFLDAEAHLNPFSEAFKKNQAIQSLLHPSGMSAFFQVNIQNLSLKNLNND</sequence>
<dbReference type="Pfam" id="PF02636">
    <property type="entry name" value="Methyltransf_28"/>
    <property type="match status" value="1"/>
</dbReference>
<reference evidence="3" key="1">
    <citation type="submission" date="2020-06" db="EMBL/GenBank/DDBJ databases">
        <title>Insight into the genomes of haloalkaliphilic bacilli from Kenyan soda lakes.</title>
        <authorList>
            <person name="Mwirichia R."/>
            <person name="Villamizar G.C."/>
            <person name="Poehlein A."/>
            <person name="Mugweru J."/>
            <person name="Kipnyargis A."/>
            <person name="Kiplimo D."/>
            <person name="Orwa P."/>
            <person name="Daniel R."/>
        </authorList>
    </citation>
    <scope>NUCLEOTIDE SEQUENCE</scope>
    <source>
        <strain evidence="3">B1096_S55</strain>
    </source>
</reference>
<dbReference type="InterPro" id="IPR038375">
    <property type="entry name" value="NDUFAF7_sf"/>
</dbReference>
<organism evidence="3 4">
    <name type="scientific">Salipaludibacillus agaradhaerens</name>
    <name type="common">Bacillus agaradhaerens</name>
    <dbReference type="NCBI Taxonomy" id="76935"/>
    <lineage>
        <taxon>Bacteria</taxon>
        <taxon>Bacillati</taxon>
        <taxon>Bacillota</taxon>
        <taxon>Bacilli</taxon>
        <taxon>Bacillales</taxon>
        <taxon>Bacillaceae</taxon>
    </lineage>
</organism>
<dbReference type="Proteomes" id="UP001057753">
    <property type="component" value="Unassembled WGS sequence"/>
</dbReference>
<keyword evidence="4" id="KW-1185">Reference proteome</keyword>
<dbReference type="GO" id="GO:0032259">
    <property type="term" value="P:methylation"/>
    <property type="evidence" value="ECO:0007669"/>
    <property type="project" value="UniProtKB-KW"/>
</dbReference>
<dbReference type="GO" id="GO:0035243">
    <property type="term" value="F:protein-arginine omega-N symmetric methyltransferase activity"/>
    <property type="evidence" value="ECO:0007669"/>
    <property type="project" value="TreeGrafter"/>
</dbReference>
<gene>
    <name evidence="3" type="ORF">HXA33_09075</name>
</gene>
<dbReference type="AlphaFoldDB" id="A0A9Q4FZE1"/>
<keyword evidence="2" id="KW-0808">Transferase</keyword>
<evidence type="ECO:0000256" key="1">
    <source>
        <dbReference type="ARBA" id="ARBA00022603"/>
    </source>
</evidence>
<dbReference type="InterPro" id="IPR029063">
    <property type="entry name" value="SAM-dependent_MTases_sf"/>
</dbReference>
<dbReference type="Gene3D" id="3.40.50.12710">
    <property type="match status" value="1"/>
</dbReference>